<accession>A0ACC1HPT0</accession>
<sequence>MPGGGGDEERILGIQPTTAPAGNHHLQNIGPGASGAAQIAFASEALTIINSECLNGPLSTKIQAVTQIPGLLDTYPYKTIINSAFLKLSDLFQAIESNAFRFQVIKVFEASRHHLRRVLHPTEVLQRVLRVVNSNDPMARTMVMGLMGQAAEIFAGLVESQHAVLKGYGIFEDELELLAVVEATERFIQVEPGYLGVVWETLVDRIEQGSEGGVADDETKARMVRVLRHTASLGSKELVRQAVGLCHRWMQRWNDSAVMVGATLSVLSSVVCCPGGEDADVGTVLGRIVEWQREREHAAPQLSIIGPCNRAVQVISEWFLTVGADRMVTNEVAGMGEQICQVISKELDCSGGPEDGLLSLISIYRLLVVLLRMGGDSGSDRIEMVWDLAL</sequence>
<keyword evidence="2" id="KW-1185">Reference proteome</keyword>
<protein>
    <submittedName>
        <fullName evidence="1">Integrator complex subunit 7</fullName>
    </submittedName>
</protein>
<dbReference type="EMBL" id="JAMZIH010001974">
    <property type="protein sequence ID" value="KAJ1677763.1"/>
    <property type="molecule type" value="Genomic_DNA"/>
</dbReference>
<evidence type="ECO:0000313" key="2">
    <source>
        <dbReference type="Proteomes" id="UP001145114"/>
    </source>
</evidence>
<comment type="caution">
    <text evidence="1">The sequence shown here is derived from an EMBL/GenBank/DDBJ whole genome shotgun (WGS) entry which is preliminary data.</text>
</comment>
<dbReference type="Proteomes" id="UP001145114">
    <property type="component" value="Unassembled WGS sequence"/>
</dbReference>
<reference evidence="1" key="1">
    <citation type="submission" date="2022-06" db="EMBL/GenBank/DDBJ databases">
        <title>Phylogenomic reconstructions and comparative analyses of Kickxellomycotina fungi.</title>
        <authorList>
            <person name="Reynolds N.K."/>
            <person name="Stajich J.E."/>
            <person name="Barry K."/>
            <person name="Grigoriev I.V."/>
            <person name="Crous P."/>
            <person name="Smith M.E."/>
        </authorList>
    </citation>
    <scope>NUCLEOTIDE SEQUENCE</scope>
    <source>
        <strain evidence="1">RSA 2271</strain>
    </source>
</reference>
<proteinExistence type="predicted"/>
<gene>
    <name evidence="1" type="primary">INTS7</name>
    <name evidence="1" type="ORF">EV182_005487</name>
</gene>
<organism evidence="1 2">
    <name type="scientific">Spiromyces aspiralis</name>
    <dbReference type="NCBI Taxonomy" id="68401"/>
    <lineage>
        <taxon>Eukaryota</taxon>
        <taxon>Fungi</taxon>
        <taxon>Fungi incertae sedis</taxon>
        <taxon>Zoopagomycota</taxon>
        <taxon>Kickxellomycotina</taxon>
        <taxon>Kickxellomycetes</taxon>
        <taxon>Kickxellales</taxon>
        <taxon>Kickxellaceae</taxon>
        <taxon>Spiromyces</taxon>
    </lineage>
</organism>
<name>A0ACC1HPT0_9FUNG</name>
<evidence type="ECO:0000313" key="1">
    <source>
        <dbReference type="EMBL" id="KAJ1677763.1"/>
    </source>
</evidence>
<feature type="non-terminal residue" evidence="1">
    <location>
        <position position="390"/>
    </location>
</feature>